<dbReference type="InterPro" id="IPR019539">
    <property type="entry name" value="GalKase_N"/>
</dbReference>
<evidence type="ECO:0000256" key="3">
    <source>
        <dbReference type="ARBA" id="ARBA00022679"/>
    </source>
</evidence>
<dbReference type="Gene3D" id="3.30.230.10">
    <property type="match status" value="1"/>
</dbReference>
<dbReference type="GO" id="GO:0046872">
    <property type="term" value="F:metal ion binding"/>
    <property type="evidence" value="ECO:0007669"/>
    <property type="project" value="UniProtKB-KW"/>
</dbReference>
<keyword evidence="3" id="KW-0808">Transferase</keyword>
<dbReference type="InterPro" id="IPR006203">
    <property type="entry name" value="GHMP_knse_ATP-bd_CS"/>
</dbReference>
<keyword evidence="4" id="KW-0479">Metal-binding</keyword>
<name>A0A327QXH5_9FLAO</name>
<evidence type="ECO:0000256" key="1">
    <source>
        <dbReference type="ARBA" id="ARBA00006566"/>
    </source>
</evidence>
<dbReference type="Proteomes" id="UP000249696">
    <property type="component" value="Unassembled WGS sequence"/>
</dbReference>
<dbReference type="Pfam" id="PF08544">
    <property type="entry name" value="GHMP_kinases_C"/>
    <property type="match status" value="1"/>
</dbReference>
<gene>
    <name evidence="15" type="ORF">LV92_03258</name>
</gene>
<evidence type="ECO:0000256" key="5">
    <source>
        <dbReference type="ARBA" id="ARBA00022741"/>
    </source>
</evidence>
<comment type="similarity">
    <text evidence="1">Belongs to the GHMP kinase family. GalK subfamily.</text>
</comment>
<dbReference type="InterPro" id="IPR019741">
    <property type="entry name" value="Galactokinase_CS"/>
</dbReference>
<dbReference type="PRINTS" id="PR00959">
    <property type="entry name" value="MEVGALKINASE"/>
</dbReference>
<dbReference type="FunFam" id="3.30.70.890:FF:000001">
    <property type="entry name" value="Galactokinase"/>
    <property type="match status" value="1"/>
</dbReference>
<dbReference type="EMBL" id="QLLN01000006">
    <property type="protein sequence ID" value="RAJ09040.1"/>
    <property type="molecule type" value="Genomic_DNA"/>
</dbReference>
<evidence type="ECO:0000256" key="11">
    <source>
        <dbReference type="NCBIfam" id="TIGR00131"/>
    </source>
</evidence>
<organism evidence="15 16">
    <name type="scientific">Arenibacter echinorum</name>
    <dbReference type="NCBI Taxonomy" id="440515"/>
    <lineage>
        <taxon>Bacteria</taxon>
        <taxon>Pseudomonadati</taxon>
        <taxon>Bacteroidota</taxon>
        <taxon>Flavobacteriia</taxon>
        <taxon>Flavobacteriales</taxon>
        <taxon>Flavobacteriaceae</taxon>
        <taxon>Arenibacter</taxon>
    </lineage>
</organism>
<keyword evidence="6 15" id="KW-0418">Kinase</keyword>
<dbReference type="AlphaFoldDB" id="A0A327QXH5"/>
<protein>
    <recommendedName>
        <fullName evidence="11">Galactokinase</fullName>
        <ecNumber evidence="11">2.7.1.6</ecNumber>
    </recommendedName>
</protein>
<dbReference type="FunFam" id="3.30.230.10:FF:000017">
    <property type="entry name" value="Galactokinase"/>
    <property type="match status" value="1"/>
</dbReference>
<evidence type="ECO:0000256" key="10">
    <source>
        <dbReference type="ARBA" id="ARBA00023277"/>
    </source>
</evidence>
<dbReference type="InterPro" id="IPR006204">
    <property type="entry name" value="GHMP_kinase_N_dom"/>
</dbReference>
<keyword evidence="16" id="KW-1185">Reference proteome</keyword>
<dbReference type="PANTHER" id="PTHR10457">
    <property type="entry name" value="MEVALONATE KINASE/GALACTOKINASE"/>
    <property type="match status" value="1"/>
</dbReference>
<evidence type="ECO:0000259" key="13">
    <source>
        <dbReference type="Pfam" id="PF08544"/>
    </source>
</evidence>
<evidence type="ECO:0000256" key="8">
    <source>
        <dbReference type="ARBA" id="ARBA00022842"/>
    </source>
</evidence>
<keyword evidence="5" id="KW-0547">Nucleotide-binding</keyword>
<dbReference type="PANTHER" id="PTHR10457:SF7">
    <property type="entry name" value="GALACTOKINASE-RELATED"/>
    <property type="match status" value="1"/>
</dbReference>
<dbReference type="InterPro" id="IPR013750">
    <property type="entry name" value="GHMP_kinase_C_dom"/>
</dbReference>
<dbReference type="GO" id="GO:0005524">
    <property type="term" value="F:ATP binding"/>
    <property type="evidence" value="ECO:0007669"/>
    <property type="project" value="UniProtKB-UniRule"/>
</dbReference>
<evidence type="ECO:0000313" key="15">
    <source>
        <dbReference type="EMBL" id="RAJ09040.1"/>
    </source>
</evidence>
<dbReference type="Pfam" id="PF10509">
    <property type="entry name" value="GalKase_gal_bdg"/>
    <property type="match status" value="1"/>
</dbReference>
<sequence length="379" mass="42584">MPFPINFTPELIVESPGRINLIGEHTDYNLGYVLPTAIEKKITFKFIRNNSDKECNLYSLGYNTGFSLQLDKIARSNVEWENYILGVLNEILLRTDKLRGFDCTIESKLPMGSGLSSSAALECGLAFGLNELFDLGLSKMDIVQLSQKAEHTFVGTQCGIMDQFASVMSKKGHVILLDCKSQEHQQIPIHIDPYRMIMLNTKVSHNLASSEYNTRKRECEEGVAIIQKQYPEVRSLRDVTANMIQEFKQTMDATLFKRCSFIVSENDRVLQTANALKANDLNLFGTLLYEAHEGISKLYEVSCPESDFLVDFSKQYEAVLGARQTGGGFGGCTLNIVHKDKVDAFVREATKAYKEAFNIELDAFEVQPSAGTHIRKKTK</sequence>
<dbReference type="PROSITE" id="PS00106">
    <property type="entry name" value="GALACTOKINASE"/>
    <property type="match status" value="1"/>
</dbReference>
<evidence type="ECO:0000256" key="2">
    <source>
        <dbReference type="ARBA" id="ARBA00022490"/>
    </source>
</evidence>
<keyword evidence="9" id="KW-0299">Galactose metabolism</keyword>
<keyword evidence="2" id="KW-0963">Cytoplasm</keyword>
<keyword evidence="10" id="KW-0119">Carbohydrate metabolism</keyword>
<dbReference type="GO" id="GO:0006012">
    <property type="term" value="P:galactose metabolic process"/>
    <property type="evidence" value="ECO:0007669"/>
    <property type="project" value="UniProtKB-UniRule"/>
</dbReference>
<dbReference type="PRINTS" id="PR00473">
    <property type="entry name" value="GALCTOKINASE"/>
</dbReference>
<evidence type="ECO:0000313" key="16">
    <source>
        <dbReference type="Proteomes" id="UP000249696"/>
    </source>
</evidence>
<dbReference type="InterPro" id="IPR000705">
    <property type="entry name" value="Galactokinase"/>
</dbReference>
<proteinExistence type="inferred from homology"/>
<dbReference type="Pfam" id="PF00288">
    <property type="entry name" value="GHMP_kinases_N"/>
    <property type="match status" value="1"/>
</dbReference>
<dbReference type="NCBIfam" id="TIGR00131">
    <property type="entry name" value="gal_kin"/>
    <property type="match status" value="1"/>
</dbReference>
<dbReference type="Gene3D" id="3.30.70.890">
    <property type="entry name" value="GHMP kinase, C-terminal domain"/>
    <property type="match status" value="1"/>
</dbReference>
<feature type="domain" description="Galactokinase N-terminal" evidence="14">
    <location>
        <begin position="10"/>
        <end position="43"/>
    </location>
</feature>
<dbReference type="InterPro" id="IPR014721">
    <property type="entry name" value="Ribsml_uS5_D2-typ_fold_subgr"/>
</dbReference>
<comment type="caution">
    <text evidence="15">The sequence shown here is derived from an EMBL/GenBank/DDBJ whole genome shotgun (WGS) entry which is preliminary data.</text>
</comment>
<evidence type="ECO:0000256" key="4">
    <source>
        <dbReference type="ARBA" id="ARBA00022723"/>
    </source>
</evidence>
<feature type="domain" description="GHMP kinase N-terminal" evidence="12">
    <location>
        <begin position="82"/>
        <end position="169"/>
    </location>
</feature>
<evidence type="ECO:0000256" key="9">
    <source>
        <dbReference type="ARBA" id="ARBA00023144"/>
    </source>
</evidence>
<evidence type="ECO:0000256" key="6">
    <source>
        <dbReference type="ARBA" id="ARBA00022777"/>
    </source>
</evidence>
<dbReference type="InterPro" id="IPR036554">
    <property type="entry name" value="GHMP_kinase_C_sf"/>
</dbReference>
<evidence type="ECO:0000259" key="12">
    <source>
        <dbReference type="Pfam" id="PF00288"/>
    </source>
</evidence>
<evidence type="ECO:0000256" key="7">
    <source>
        <dbReference type="ARBA" id="ARBA00022840"/>
    </source>
</evidence>
<evidence type="ECO:0000259" key="14">
    <source>
        <dbReference type="Pfam" id="PF10509"/>
    </source>
</evidence>
<feature type="domain" description="GHMP kinase C-terminal" evidence="13">
    <location>
        <begin position="275"/>
        <end position="354"/>
    </location>
</feature>
<dbReference type="InterPro" id="IPR020568">
    <property type="entry name" value="Ribosomal_Su5_D2-typ_SF"/>
</dbReference>
<dbReference type="SUPFAM" id="SSF55060">
    <property type="entry name" value="GHMP Kinase, C-terminal domain"/>
    <property type="match status" value="1"/>
</dbReference>
<dbReference type="RefSeq" id="WP_111624635.1">
    <property type="nucleotide sequence ID" value="NZ_QLLN01000006.1"/>
</dbReference>
<dbReference type="InterPro" id="IPR006206">
    <property type="entry name" value="Mevalonate/galactokinase"/>
</dbReference>
<dbReference type="SUPFAM" id="SSF54211">
    <property type="entry name" value="Ribosomal protein S5 domain 2-like"/>
    <property type="match status" value="1"/>
</dbReference>
<reference evidence="15 16" key="1">
    <citation type="submission" date="2018-06" db="EMBL/GenBank/DDBJ databases">
        <title>Genomic Encyclopedia of Archaeal and Bacterial Type Strains, Phase II (KMG-II): from individual species to whole genera.</title>
        <authorList>
            <person name="Goeker M."/>
        </authorList>
    </citation>
    <scope>NUCLEOTIDE SEQUENCE [LARGE SCALE GENOMIC DNA]</scope>
    <source>
        <strain evidence="15 16">DSM 23522</strain>
    </source>
</reference>
<dbReference type="GO" id="GO:0005829">
    <property type="term" value="C:cytosol"/>
    <property type="evidence" value="ECO:0007669"/>
    <property type="project" value="TreeGrafter"/>
</dbReference>
<dbReference type="PIRSF" id="PIRSF000530">
    <property type="entry name" value="Galactokinase"/>
    <property type="match status" value="1"/>
</dbReference>
<keyword evidence="8" id="KW-0460">Magnesium</keyword>
<accession>A0A327QXH5</accession>
<keyword evidence="7" id="KW-0067">ATP-binding</keyword>
<dbReference type="EC" id="2.7.1.6" evidence="11"/>
<dbReference type="OrthoDB" id="250531at2"/>
<dbReference type="GO" id="GO:0004335">
    <property type="term" value="F:galactokinase activity"/>
    <property type="evidence" value="ECO:0007669"/>
    <property type="project" value="UniProtKB-UniRule"/>
</dbReference>
<dbReference type="PROSITE" id="PS00627">
    <property type="entry name" value="GHMP_KINASES_ATP"/>
    <property type="match status" value="1"/>
</dbReference>